<dbReference type="Proteomes" id="UP000185860">
    <property type="component" value="Unassembled WGS sequence"/>
</dbReference>
<dbReference type="EMBL" id="MRCE01000031">
    <property type="protein sequence ID" value="OKH33264.1"/>
    <property type="molecule type" value="Genomic_DNA"/>
</dbReference>
<gene>
    <name evidence="8" type="ORF">NIES2119_23885</name>
</gene>
<reference evidence="8 9" key="1">
    <citation type="submission" date="2016-11" db="EMBL/GenBank/DDBJ databases">
        <title>Draft Genome Sequences of Nine Cyanobacterial Strains from Diverse Habitats.</title>
        <authorList>
            <person name="Zhu T."/>
            <person name="Hou S."/>
            <person name="Lu X."/>
            <person name="Hess W.R."/>
        </authorList>
    </citation>
    <scope>NUCLEOTIDE SEQUENCE [LARGE SCALE GENOMIC DNA]</scope>
    <source>
        <strain evidence="8 9">IAM M-71</strain>
    </source>
</reference>
<dbReference type="Pfam" id="PF09084">
    <property type="entry name" value="NMT1"/>
    <property type="match status" value="1"/>
</dbReference>
<comment type="subcellular location">
    <subcellularLocation>
        <location evidence="1">Periplasm</location>
    </subcellularLocation>
</comment>
<dbReference type="GO" id="GO:0042626">
    <property type="term" value="F:ATPase-coupled transmembrane transporter activity"/>
    <property type="evidence" value="ECO:0007669"/>
    <property type="project" value="InterPro"/>
</dbReference>
<dbReference type="InterPro" id="IPR015168">
    <property type="entry name" value="SsuA/THI5"/>
</dbReference>
<evidence type="ECO:0000313" key="8">
    <source>
        <dbReference type="EMBL" id="OKH33264.1"/>
    </source>
</evidence>
<dbReference type="PANTHER" id="PTHR30024">
    <property type="entry name" value="ALIPHATIC SULFONATES-BINDING PROTEIN-RELATED"/>
    <property type="match status" value="1"/>
</dbReference>
<evidence type="ECO:0000313" key="9">
    <source>
        <dbReference type="Proteomes" id="UP000185860"/>
    </source>
</evidence>
<evidence type="ECO:0000256" key="6">
    <source>
        <dbReference type="ARBA" id="ARBA00070228"/>
    </source>
</evidence>
<evidence type="ECO:0000256" key="5">
    <source>
        <dbReference type="ARBA" id="ARBA00055538"/>
    </source>
</evidence>
<evidence type="ECO:0000259" key="7">
    <source>
        <dbReference type="SMART" id="SM00062"/>
    </source>
</evidence>
<dbReference type="PROSITE" id="PS51257">
    <property type="entry name" value="PROKAR_LIPOPROTEIN"/>
    <property type="match status" value="1"/>
</dbReference>
<name>A0A1U7I9Y7_9CYAN</name>
<comment type="caution">
    <text evidence="8">The sequence shown here is derived from an EMBL/GenBank/DDBJ whole genome shotgun (WGS) entry which is preliminary data.</text>
</comment>
<dbReference type="PANTHER" id="PTHR30024:SF42">
    <property type="entry name" value="ALIPHATIC SULFONATES-BINDING PROTEIN-RELATED"/>
    <property type="match status" value="1"/>
</dbReference>
<evidence type="ECO:0000256" key="2">
    <source>
        <dbReference type="ARBA" id="ARBA00010742"/>
    </source>
</evidence>
<keyword evidence="3" id="KW-0813">Transport</keyword>
<dbReference type="InterPro" id="IPR010067">
    <property type="entry name" value="ABC_SsuA_sub-bd"/>
</dbReference>
<dbReference type="Gene3D" id="3.40.190.10">
    <property type="entry name" value="Periplasmic binding protein-like II"/>
    <property type="match status" value="2"/>
</dbReference>
<proteinExistence type="inferred from homology"/>
<dbReference type="STRING" id="454136.NIES2119_23885"/>
<organism evidence="8 9">
    <name type="scientific">[Phormidium ambiguum] IAM M-71</name>
    <dbReference type="NCBI Taxonomy" id="454136"/>
    <lineage>
        <taxon>Bacteria</taxon>
        <taxon>Bacillati</taxon>
        <taxon>Cyanobacteriota</taxon>
        <taxon>Cyanophyceae</taxon>
        <taxon>Oscillatoriophycideae</taxon>
        <taxon>Aerosakkonematales</taxon>
        <taxon>Aerosakkonemataceae</taxon>
        <taxon>Floridanema</taxon>
    </lineage>
</organism>
<protein>
    <recommendedName>
        <fullName evidence="6">Putative aliphatic sulfonates-binding protein</fullName>
    </recommendedName>
</protein>
<evidence type="ECO:0000256" key="4">
    <source>
        <dbReference type="ARBA" id="ARBA00022729"/>
    </source>
</evidence>
<dbReference type="SMART" id="SM00062">
    <property type="entry name" value="PBPb"/>
    <property type="match status" value="1"/>
</dbReference>
<evidence type="ECO:0000256" key="3">
    <source>
        <dbReference type="ARBA" id="ARBA00022448"/>
    </source>
</evidence>
<comment type="similarity">
    <text evidence="2">Belongs to the bacterial solute-binding protein SsuA/TauA family.</text>
</comment>
<dbReference type="AlphaFoldDB" id="A0A1U7I9Y7"/>
<keyword evidence="4" id="KW-0732">Signal</keyword>
<dbReference type="NCBIfam" id="TIGR01728">
    <property type="entry name" value="SsuA_fam"/>
    <property type="match status" value="1"/>
</dbReference>
<dbReference type="InterPro" id="IPR001638">
    <property type="entry name" value="Solute-binding_3/MltF_N"/>
</dbReference>
<sequence length="368" mass="40225">MISKIKIPRRHFVKVVLPGLASLSTTLILGSCGTSNKNATTLTSPATPISNTINTTNPVSVNPTVIQTKVIRMGYQQAGDLVRVTGVLEKRLEPLGIKVEWAQFAQGPQLMEAMNVGKIDIGSVGETPPIFAQAAGAQIVYLVGQKTTSETGRGSVIAVPPESPIKTIADIKGQKVVFQKASASHYFILRALEDVGLKYSDIQVLSMPTVESRGAFIEGNIPVWVTGDPHLALAEKLGRVRILRDARGIDSPGGYYVGRRQFAQENSELVRIVIEEIDKIEQWAEANPQETAKLIAPEQKLELDVMQKVIDRRTFGRRAISSELIAQQQKVADYFYRNGLLPKPLNVQEAMLTTEQYAAITPATISQK</sequence>
<dbReference type="SUPFAM" id="SSF53850">
    <property type="entry name" value="Periplasmic binding protein-like II"/>
    <property type="match status" value="1"/>
</dbReference>
<dbReference type="FunFam" id="3.40.190.10:FF:000050">
    <property type="entry name" value="Sulfonate ABC transporter substrate-binding protein"/>
    <property type="match status" value="1"/>
</dbReference>
<comment type="function">
    <text evidence="5">Part of a binding-protein-dependent transport system for aliphatic sulfonates. Putative binding protein.</text>
</comment>
<dbReference type="OrthoDB" id="527543at2"/>
<dbReference type="RefSeq" id="WP_073596001.1">
    <property type="nucleotide sequence ID" value="NZ_MRCE01000031.1"/>
</dbReference>
<feature type="domain" description="Solute-binding protein family 3/N-terminal" evidence="7">
    <location>
        <begin position="70"/>
        <end position="287"/>
    </location>
</feature>
<accession>A0A1U7I9Y7</accession>
<evidence type="ECO:0000256" key="1">
    <source>
        <dbReference type="ARBA" id="ARBA00004418"/>
    </source>
</evidence>
<dbReference type="GO" id="GO:0016020">
    <property type="term" value="C:membrane"/>
    <property type="evidence" value="ECO:0007669"/>
    <property type="project" value="InterPro"/>
</dbReference>
<dbReference type="GO" id="GO:0042597">
    <property type="term" value="C:periplasmic space"/>
    <property type="evidence" value="ECO:0007669"/>
    <property type="project" value="UniProtKB-SubCell"/>
</dbReference>